<keyword evidence="3" id="KW-1185">Reference proteome</keyword>
<dbReference type="EMBL" id="KB206474">
    <property type="protein sequence ID" value="ELP91412.1"/>
    <property type="molecule type" value="Genomic_DNA"/>
</dbReference>
<dbReference type="AlphaFoldDB" id="A0A0A1U9A3"/>
<feature type="compositionally biased region" description="Basic and acidic residues" evidence="1">
    <location>
        <begin position="187"/>
        <end position="196"/>
    </location>
</feature>
<proteinExistence type="predicted"/>
<evidence type="ECO:0000313" key="2">
    <source>
        <dbReference type="EMBL" id="ELP91412.1"/>
    </source>
</evidence>
<dbReference type="Proteomes" id="UP000014680">
    <property type="component" value="Unassembled WGS sequence"/>
</dbReference>
<name>A0A0A1U9A3_ENTIV</name>
<protein>
    <submittedName>
        <fullName evidence="2">Uncharacterized protein</fullName>
    </submittedName>
</protein>
<evidence type="ECO:0000313" key="3">
    <source>
        <dbReference type="Proteomes" id="UP000014680"/>
    </source>
</evidence>
<accession>A0A0A1U9A3</accession>
<evidence type="ECO:0000256" key="1">
    <source>
        <dbReference type="SAM" id="MobiDB-lite"/>
    </source>
</evidence>
<sequence>MNNTAEYINTLLIHLVFKISSKTQATVFCAKNAALTNESVKHFLGFVQQYYEVPQREIDRALKAFTQTSPAELQFLCEDSQNLFLELLKADEGLMRRNVMSNVSRFKNSDAIENICKHEKIETELETQKKRITNIQKGMSIMKQEVIKTQMSVRYTNSTAPFEGDAKILQKVNSSKNVTTNDTESGDEQKNVKQTEESNSNVFVFQTGADKTDKKVEQIKRCLEPLEVYEFWEGYGMSITPKVVIMVVEGTTDSISKDVQLIKSLFPSCKIFVVYPYKKNKATHLRANAVNKEFDLLTHKGQFSEDQNFRVMLNYCFQ</sequence>
<gene>
    <name evidence="2" type="ORF">EIN_155190</name>
</gene>
<organism evidence="2 3">
    <name type="scientific">Entamoeba invadens IP1</name>
    <dbReference type="NCBI Taxonomy" id="370355"/>
    <lineage>
        <taxon>Eukaryota</taxon>
        <taxon>Amoebozoa</taxon>
        <taxon>Evosea</taxon>
        <taxon>Archamoebae</taxon>
        <taxon>Mastigamoebida</taxon>
        <taxon>Entamoebidae</taxon>
        <taxon>Entamoeba</taxon>
    </lineage>
</organism>
<reference evidence="2 3" key="1">
    <citation type="submission" date="2012-10" db="EMBL/GenBank/DDBJ databases">
        <authorList>
            <person name="Zafar N."/>
            <person name="Inman J."/>
            <person name="Hall N."/>
            <person name="Lorenzi H."/>
            <person name="Caler E."/>
        </authorList>
    </citation>
    <scope>NUCLEOTIDE SEQUENCE [LARGE SCALE GENOMIC DNA]</scope>
    <source>
        <strain evidence="2 3">IP1</strain>
    </source>
</reference>
<feature type="region of interest" description="Disordered" evidence="1">
    <location>
        <begin position="174"/>
        <end position="196"/>
    </location>
</feature>
<dbReference type="KEGG" id="eiv:EIN_155190"/>
<dbReference type="VEuPathDB" id="AmoebaDB:EIN_155190"/>
<dbReference type="GeneID" id="14890210"/>
<feature type="compositionally biased region" description="Polar residues" evidence="1">
    <location>
        <begin position="174"/>
        <end position="183"/>
    </location>
</feature>
<dbReference type="RefSeq" id="XP_004258183.1">
    <property type="nucleotide sequence ID" value="XM_004258135.1"/>
</dbReference>
<dbReference type="OMA" id="SCIQTIC"/>